<protein>
    <submittedName>
        <fullName evidence="1">Uncharacterized protein</fullName>
    </submittedName>
</protein>
<dbReference type="HOGENOM" id="CLU_2991392_0_0_0"/>
<proteinExistence type="predicted"/>
<keyword evidence="2" id="KW-1185">Reference proteome</keyword>
<reference evidence="1 2" key="1">
    <citation type="submission" date="2006-09" db="EMBL/GenBank/DDBJ databases">
        <authorList>
            <person name="Emerson D."/>
            <person name="Ferriera S."/>
            <person name="Johnson J."/>
            <person name="Kravitz S."/>
            <person name="Halpern A."/>
            <person name="Remington K."/>
            <person name="Beeson K."/>
            <person name="Tran B."/>
            <person name="Rogers Y.-H."/>
            <person name="Friedman R."/>
            <person name="Venter J.C."/>
        </authorList>
    </citation>
    <scope>NUCLEOTIDE SEQUENCE [LARGE SCALE GENOMIC DNA]</scope>
    <source>
        <strain evidence="1 2">PV-1</strain>
    </source>
</reference>
<dbReference type="InParanoid" id="Q0EYN1"/>
<comment type="caution">
    <text evidence="1">The sequence shown here is derived from an EMBL/GenBank/DDBJ whole genome shotgun (WGS) entry which is preliminary data.</text>
</comment>
<sequence length="57" mass="5729">MYPYAAGLSNGQVDGEVLAPLLGCADWGGAACLHGRIAAGMATLYQFTLNIDGAGDA</sequence>
<evidence type="ECO:0000313" key="2">
    <source>
        <dbReference type="Proteomes" id="UP000005297"/>
    </source>
</evidence>
<accession>Q0EYN1</accession>
<gene>
    <name evidence="1" type="ORF">SPV1_00115</name>
</gene>
<dbReference type="AlphaFoldDB" id="Q0EYN1"/>
<evidence type="ECO:0000313" key="1">
    <source>
        <dbReference type="EMBL" id="EAU54336.1"/>
    </source>
</evidence>
<organism evidence="1 2">
    <name type="scientific">Mariprofundus ferrooxydans PV-1</name>
    <dbReference type="NCBI Taxonomy" id="314345"/>
    <lineage>
        <taxon>Bacteria</taxon>
        <taxon>Pseudomonadati</taxon>
        <taxon>Pseudomonadota</taxon>
        <taxon>Candidatius Mariprofundia</taxon>
        <taxon>Mariprofundales</taxon>
        <taxon>Mariprofundaceae</taxon>
        <taxon>Mariprofundus</taxon>
    </lineage>
</organism>
<dbReference type="EMBL" id="AATS01000009">
    <property type="protein sequence ID" value="EAU54336.1"/>
    <property type="molecule type" value="Genomic_DNA"/>
</dbReference>
<name>Q0EYN1_9PROT</name>
<dbReference type="Proteomes" id="UP000005297">
    <property type="component" value="Unassembled WGS sequence"/>
</dbReference>